<gene>
    <name evidence="11" type="ORF">AAD027_13945</name>
</gene>
<evidence type="ECO:0000256" key="1">
    <source>
        <dbReference type="ARBA" id="ARBA00022448"/>
    </source>
</evidence>
<name>A0ABU9J3K5_9GAMM</name>
<evidence type="ECO:0000256" key="3">
    <source>
        <dbReference type="ARBA" id="ARBA00022723"/>
    </source>
</evidence>
<dbReference type="Pfam" id="PF04324">
    <property type="entry name" value="Fer2_BFD"/>
    <property type="match status" value="1"/>
</dbReference>
<dbReference type="EMBL" id="JBBWWT010000006">
    <property type="protein sequence ID" value="MEL1265459.1"/>
    <property type="molecule type" value="Genomic_DNA"/>
</dbReference>
<keyword evidence="4" id="KW-0249">Electron transport</keyword>
<sequence>MYVCICNGVTERQIREAAAHGCRTVAELTMRTGCGATCGTCLDTAVDLLDSVHGGREPLFPILNLSHAA</sequence>
<comment type="similarity">
    <text evidence="9">Belongs to the Bfd family.</text>
</comment>
<feature type="domain" description="BFD-like [2Fe-2S]-binding" evidence="10">
    <location>
        <begin position="2"/>
        <end position="50"/>
    </location>
</feature>
<evidence type="ECO:0000259" key="10">
    <source>
        <dbReference type="Pfam" id="PF04324"/>
    </source>
</evidence>
<dbReference type="InterPro" id="IPR052371">
    <property type="entry name" value="BFD-associated_ferredoxin"/>
</dbReference>
<keyword evidence="5" id="KW-0408">Iron</keyword>
<comment type="caution">
    <text evidence="11">The sequence shown here is derived from an EMBL/GenBank/DDBJ whole genome shotgun (WGS) entry which is preliminary data.</text>
</comment>
<keyword evidence="6" id="KW-0411">Iron-sulfur</keyword>
<dbReference type="Gene3D" id="1.10.10.1100">
    <property type="entry name" value="BFD-like [2Fe-2S]-binding domain"/>
    <property type="match status" value="1"/>
</dbReference>
<evidence type="ECO:0000256" key="7">
    <source>
        <dbReference type="ARBA" id="ARBA00034078"/>
    </source>
</evidence>
<reference evidence="11 12" key="1">
    <citation type="submission" date="2024-04" db="EMBL/GenBank/DDBJ databases">
        <title>Draft genome sequence of Pseudoxanthomonas putridarboris WD12.</title>
        <authorList>
            <person name="Oh J."/>
        </authorList>
    </citation>
    <scope>NUCLEOTIDE SEQUENCE [LARGE SCALE GENOMIC DNA]</scope>
    <source>
        <strain evidence="11 12">WD12</strain>
    </source>
</reference>
<proteinExistence type="inferred from homology"/>
<evidence type="ECO:0000313" key="12">
    <source>
        <dbReference type="Proteomes" id="UP001459204"/>
    </source>
</evidence>
<keyword evidence="12" id="KW-1185">Reference proteome</keyword>
<evidence type="ECO:0000256" key="9">
    <source>
        <dbReference type="ARBA" id="ARBA00046332"/>
    </source>
</evidence>
<organism evidence="11 12">
    <name type="scientific">Pseudoxanthomonas putridarboris</name>
    <dbReference type="NCBI Taxonomy" id="752605"/>
    <lineage>
        <taxon>Bacteria</taxon>
        <taxon>Pseudomonadati</taxon>
        <taxon>Pseudomonadota</taxon>
        <taxon>Gammaproteobacteria</taxon>
        <taxon>Lysobacterales</taxon>
        <taxon>Lysobacteraceae</taxon>
        <taxon>Pseudoxanthomonas</taxon>
    </lineage>
</organism>
<protein>
    <recommendedName>
        <fullName evidence="8">Bacterioferritin-associated ferredoxin</fullName>
    </recommendedName>
</protein>
<evidence type="ECO:0000313" key="11">
    <source>
        <dbReference type="EMBL" id="MEL1265459.1"/>
    </source>
</evidence>
<keyword evidence="2" id="KW-0001">2Fe-2S</keyword>
<comment type="cofactor">
    <cofactor evidence="7">
        <name>[2Fe-2S] cluster</name>
        <dbReference type="ChEBI" id="CHEBI:190135"/>
    </cofactor>
</comment>
<evidence type="ECO:0000256" key="2">
    <source>
        <dbReference type="ARBA" id="ARBA00022714"/>
    </source>
</evidence>
<dbReference type="InterPro" id="IPR041854">
    <property type="entry name" value="BFD-like_2Fe2S-bd_dom_sf"/>
</dbReference>
<keyword evidence="3" id="KW-0479">Metal-binding</keyword>
<evidence type="ECO:0000256" key="4">
    <source>
        <dbReference type="ARBA" id="ARBA00022982"/>
    </source>
</evidence>
<evidence type="ECO:0000256" key="5">
    <source>
        <dbReference type="ARBA" id="ARBA00023004"/>
    </source>
</evidence>
<dbReference type="InterPro" id="IPR007419">
    <property type="entry name" value="BFD-like_2Fe2S-bd_dom"/>
</dbReference>
<evidence type="ECO:0000256" key="8">
    <source>
        <dbReference type="ARBA" id="ARBA00039386"/>
    </source>
</evidence>
<dbReference type="PANTHER" id="PTHR37424">
    <property type="entry name" value="BACTERIOFERRITIN-ASSOCIATED FERREDOXIN"/>
    <property type="match status" value="1"/>
</dbReference>
<keyword evidence="1" id="KW-0813">Transport</keyword>
<dbReference type="Proteomes" id="UP001459204">
    <property type="component" value="Unassembled WGS sequence"/>
</dbReference>
<dbReference type="PANTHER" id="PTHR37424:SF1">
    <property type="entry name" value="BACTERIOFERRITIN-ASSOCIATED FERREDOXIN"/>
    <property type="match status" value="1"/>
</dbReference>
<evidence type="ECO:0000256" key="6">
    <source>
        <dbReference type="ARBA" id="ARBA00023014"/>
    </source>
</evidence>
<dbReference type="RefSeq" id="WP_341726625.1">
    <property type="nucleotide sequence ID" value="NZ_JBBWWT010000006.1"/>
</dbReference>
<accession>A0ABU9J3K5</accession>